<feature type="domain" description="Glycosyltransferase 2-like" evidence="3">
    <location>
        <begin position="7"/>
        <end position="172"/>
    </location>
</feature>
<keyword evidence="1" id="KW-0328">Glycosyltransferase</keyword>
<evidence type="ECO:0000256" key="2">
    <source>
        <dbReference type="ARBA" id="ARBA00022679"/>
    </source>
</evidence>
<reference evidence="4" key="2">
    <citation type="submission" date="2021-04" db="EMBL/GenBank/DDBJ databases">
        <authorList>
            <person name="Gilroy R."/>
        </authorList>
    </citation>
    <scope>NUCLEOTIDE SEQUENCE</scope>
    <source>
        <strain evidence="4">ChiGjej6B6-1540</strain>
    </source>
</reference>
<sequence length="295" mass="33768">MSRPSVSIIVPVYNVAPYLERCLESIARQTCPEFEALLVDDGSTDQSREICRLFVEKDARFHLLTQQNQGASAARNLAMDQAQGKYLQFVDGDDWLPLDSVQSLLHAAEATGCDLVVAHFYRVEKGRVAQRGHIKKDRIMTRREYAEEMVKAPANFYYGVMWNKLYRRAIVEADHLRCPADISWCEDFLFNLEYMARCRLVTAIHTPVYYYLKRSDSLVSTQATLRKTIATKRATFAEYKELYQQLDLYEEHKAKVYRYLLSAATDGMVGPLAPTLARHEAGQERSSDKKPDTCG</sequence>
<evidence type="ECO:0000313" key="5">
    <source>
        <dbReference type="Proteomes" id="UP000824192"/>
    </source>
</evidence>
<dbReference type="InterPro" id="IPR001173">
    <property type="entry name" value="Glyco_trans_2-like"/>
</dbReference>
<accession>A0A9D1RTG4</accession>
<comment type="caution">
    <text evidence="4">The sequence shown here is derived from an EMBL/GenBank/DDBJ whole genome shotgun (WGS) entry which is preliminary data.</text>
</comment>
<dbReference type="InterPro" id="IPR029044">
    <property type="entry name" value="Nucleotide-diphossugar_trans"/>
</dbReference>
<dbReference type="EMBL" id="DXGA01000039">
    <property type="protein sequence ID" value="HIW93245.1"/>
    <property type="molecule type" value="Genomic_DNA"/>
</dbReference>
<keyword evidence="2" id="KW-0808">Transferase</keyword>
<dbReference type="Pfam" id="PF00535">
    <property type="entry name" value="Glycos_transf_2"/>
    <property type="match status" value="1"/>
</dbReference>
<dbReference type="PANTHER" id="PTHR22916">
    <property type="entry name" value="GLYCOSYLTRANSFERASE"/>
    <property type="match status" value="1"/>
</dbReference>
<proteinExistence type="predicted"/>
<protein>
    <submittedName>
        <fullName evidence="4">Glycosyltransferase</fullName>
    </submittedName>
</protein>
<reference evidence="4" key="1">
    <citation type="journal article" date="2021" name="PeerJ">
        <title>Extensive microbial diversity within the chicken gut microbiome revealed by metagenomics and culture.</title>
        <authorList>
            <person name="Gilroy R."/>
            <person name="Ravi A."/>
            <person name="Getino M."/>
            <person name="Pursley I."/>
            <person name="Horton D.L."/>
            <person name="Alikhan N.F."/>
            <person name="Baker D."/>
            <person name="Gharbi K."/>
            <person name="Hall N."/>
            <person name="Watson M."/>
            <person name="Adriaenssens E.M."/>
            <person name="Foster-Nyarko E."/>
            <person name="Jarju S."/>
            <person name="Secka A."/>
            <person name="Antonio M."/>
            <person name="Oren A."/>
            <person name="Chaudhuri R.R."/>
            <person name="La Ragione R."/>
            <person name="Hildebrand F."/>
            <person name="Pallen M.J."/>
        </authorList>
    </citation>
    <scope>NUCLEOTIDE SEQUENCE</scope>
    <source>
        <strain evidence="4">ChiGjej6B6-1540</strain>
    </source>
</reference>
<evidence type="ECO:0000259" key="3">
    <source>
        <dbReference type="Pfam" id="PF00535"/>
    </source>
</evidence>
<gene>
    <name evidence="4" type="ORF">H9868_01760</name>
</gene>
<dbReference type="Proteomes" id="UP000824192">
    <property type="component" value="Unassembled WGS sequence"/>
</dbReference>
<dbReference type="GO" id="GO:0016757">
    <property type="term" value="F:glycosyltransferase activity"/>
    <property type="evidence" value="ECO:0007669"/>
    <property type="project" value="UniProtKB-KW"/>
</dbReference>
<dbReference type="AlphaFoldDB" id="A0A9D1RTG4"/>
<dbReference type="Gene3D" id="3.90.550.10">
    <property type="entry name" value="Spore Coat Polysaccharide Biosynthesis Protein SpsA, Chain A"/>
    <property type="match status" value="1"/>
</dbReference>
<name>A0A9D1RTG4_9FIRM</name>
<dbReference type="SUPFAM" id="SSF53448">
    <property type="entry name" value="Nucleotide-diphospho-sugar transferases"/>
    <property type="match status" value="1"/>
</dbReference>
<dbReference type="CDD" id="cd00761">
    <property type="entry name" value="Glyco_tranf_GTA_type"/>
    <property type="match status" value="1"/>
</dbReference>
<organism evidence="4 5">
    <name type="scientific">Candidatus Flavonifractor merdipullorum</name>
    <dbReference type="NCBI Taxonomy" id="2838590"/>
    <lineage>
        <taxon>Bacteria</taxon>
        <taxon>Bacillati</taxon>
        <taxon>Bacillota</taxon>
        <taxon>Clostridia</taxon>
        <taxon>Eubacteriales</taxon>
        <taxon>Oscillospiraceae</taxon>
        <taxon>Flavonifractor</taxon>
    </lineage>
</organism>
<evidence type="ECO:0000256" key="1">
    <source>
        <dbReference type="ARBA" id="ARBA00022676"/>
    </source>
</evidence>
<evidence type="ECO:0000313" key="4">
    <source>
        <dbReference type="EMBL" id="HIW93245.1"/>
    </source>
</evidence>
<dbReference type="PANTHER" id="PTHR22916:SF51">
    <property type="entry name" value="GLYCOSYLTRANSFERASE EPSH-RELATED"/>
    <property type="match status" value="1"/>
</dbReference>